<feature type="region of interest" description="Disordered" evidence="1">
    <location>
        <begin position="381"/>
        <end position="401"/>
    </location>
</feature>
<name>A0A9X0AJV9_9HELO</name>
<feature type="compositionally biased region" description="Basic and acidic residues" evidence="1">
    <location>
        <begin position="500"/>
        <end position="514"/>
    </location>
</feature>
<comment type="caution">
    <text evidence="2">The sequence shown here is derived from an EMBL/GenBank/DDBJ whole genome shotgun (WGS) entry which is preliminary data.</text>
</comment>
<feature type="region of interest" description="Disordered" evidence="1">
    <location>
        <begin position="177"/>
        <end position="213"/>
    </location>
</feature>
<feature type="compositionally biased region" description="Basic and acidic residues" evidence="1">
    <location>
        <begin position="381"/>
        <end position="396"/>
    </location>
</feature>
<dbReference type="Pfam" id="PF14441">
    <property type="entry name" value="OTT_1508_deam"/>
    <property type="match status" value="1"/>
</dbReference>
<dbReference type="EMBL" id="JAPEIS010000008">
    <property type="protein sequence ID" value="KAJ8064122.1"/>
    <property type="molecule type" value="Genomic_DNA"/>
</dbReference>
<dbReference type="AlphaFoldDB" id="A0A9X0AJV9"/>
<organism evidence="2 3">
    <name type="scientific">Sclerotinia nivalis</name>
    <dbReference type="NCBI Taxonomy" id="352851"/>
    <lineage>
        <taxon>Eukaryota</taxon>
        <taxon>Fungi</taxon>
        <taxon>Dikarya</taxon>
        <taxon>Ascomycota</taxon>
        <taxon>Pezizomycotina</taxon>
        <taxon>Leotiomycetes</taxon>
        <taxon>Helotiales</taxon>
        <taxon>Sclerotiniaceae</taxon>
        <taxon>Sclerotinia</taxon>
    </lineage>
</organism>
<evidence type="ECO:0000313" key="3">
    <source>
        <dbReference type="Proteomes" id="UP001152300"/>
    </source>
</evidence>
<feature type="region of interest" description="Disordered" evidence="1">
    <location>
        <begin position="500"/>
        <end position="523"/>
    </location>
</feature>
<gene>
    <name evidence="2" type="ORF">OCU04_007958</name>
</gene>
<reference evidence="2" key="1">
    <citation type="submission" date="2022-11" db="EMBL/GenBank/DDBJ databases">
        <title>Genome Resource of Sclerotinia nivalis Strain SnTB1, a Plant Pathogen Isolated from American Ginseng.</title>
        <authorList>
            <person name="Fan S."/>
        </authorList>
    </citation>
    <scope>NUCLEOTIDE SEQUENCE</scope>
    <source>
        <strain evidence="2">SnTB1</strain>
    </source>
</reference>
<dbReference type="OrthoDB" id="4851849at2759"/>
<proteinExistence type="predicted"/>
<accession>A0A9X0AJV9</accession>
<keyword evidence="3" id="KW-1185">Reference proteome</keyword>
<evidence type="ECO:0000313" key="2">
    <source>
        <dbReference type="EMBL" id="KAJ8064122.1"/>
    </source>
</evidence>
<dbReference type="InterPro" id="IPR027796">
    <property type="entry name" value="OTT_1508_deam-like"/>
</dbReference>
<protein>
    <submittedName>
        <fullName evidence="2">Uncharacterized protein</fullName>
    </submittedName>
</protein>
<evidence type="ECO:0000256" key="1">
    <source>
        <dbReference type="SAM" id="MobiDB-lite"/>
    </source>
</evidence>
<dbReference type="Proteomes" id="UP001152300">
    <property type="component" value="Unassembled WGS sequence"/>
</dbReference>
<sequence>MEISQHGTVLTIDKISQYLDVCTYLLHLCRKPKYRPIFSNITLEPLISPPASHPDGAVARHYVHGEVQLILYHEQNPRNPAPRCIGSSKSACFLCDSFIRKHGKFHISHSHKRLYEQWTVPEEPWMTSSCGKKLDNILNDMSCEILDLAETWKRPAKCENDGAESRVHLLMLPKSAKSSGMSLPKISEAASHHSSTENIASFESGTKEDRPKNRKYTLELDDASTTSFDIDEAINPDTIRFSNGLTNYVERSSIKSFTESFLKSSKSALYLPLPTKIEKVEYMVNKTPSNQAQISLIDNTIDLLANNSGINLPRASKSSFRLPLGDGAPIESKAQVSESKHFPVNQMAGQTEALPKVSSEISVPNSSKSSLHLPISNKQATKVEVEPKETESKFPDISDSVLSQSETSSSIKLTRSKTMPKYSPVIPKTQSELSISLKSPFPQPNPTYTLNDLPLNLPIPPHHPKDSIILHLNNVEYIFDILAMKSGHLIIERHEPHEPEAGNELLEERQPYEKKTKKPQSINVRGPELDTEVVISGAESDVNANAIAFSVNDGGDFGICVKIIWEDSGE</sequence>